<gene>
    <name evidence="10" type="ORF">LAFE_0A07184G</name>
</gene>
<sequence length="88" mass="9884">MSEILQDIQRKLVFPIDFVGQRTTHKIVNGALFVGSIAACLVGFFTQSVGNLLYCFLAAYFTCLLAVLPSYSKYNKNRPEWVHPKIGN</sequence>
<dbReference type="InterPro" id="IPR009542">
    <property type="entry name" value="Spc1/SPCS1"/>
</dbReference>
<dbReference type="AlphaFoldDB" id="A0A1G4M700"/>
<evidence type="ECO:0000256" key="1">
    <source>
        <dbReference type="ARBA" id="ARBA00004477"/>
    </source>
</evidence>
<evidence type="ECO:0000256" key="8">
    <source>
        <dbReference type="ARBA" id="ARBA00045204"/>
    </source>
</evidence>
<dbReference type="STRING" id="4955.A0A1G4M700"/>
<keyword evidence="6 9" id="KW-1133">Transmembrane helix</keyword>
<feature type="transmembrane region" description="Helical" evidence="9">
    <location>
        <begin position="51"/>
        <end position="71"/>
    </location>
</feature>
<evidence type="ECO:0000256" key="5">
    <source>
        <dbReference type="ARBA" id="ARBA00022824"/>
    </source>
</evidence>
<proteinExistence type="inferred from homology"/>
<evidence type="ECO:0000256" key="4">
    <source>
        <dbReference type="ARBA" id="ARBA00022692"/>
    </source>
</evidence>
<keyword evidence="7 9" id="KW-0472">Membrane</keyword>
<dbReference type="Proteomes" id="UP000190831">
    <property type="component" value="Chromosome A"/>
</dbReference>
<dbReference type="GO" id="GO:0045047">
    <property type="term" value="P:protein targeting to ER"/>
    <property type="evidence" value="ECO:0007669"/>
    <property type="project" value="TreeGrafter"/>
</dbReference>
<dbReference type="GO" id="GO:0005787">
    <property type="term" value="C:signal peptidase complex"/>
    <property type="evidence" value="ECO:0007669"/>
    <property type="project" value="InterPro"/>
</dbReference>
<evidence type="ECO:0000256" key="7">
    <source>
        <dbReference type="ARBA" id="ARBA00023136"/>
    </source>
</evidence>
<keyword evidence="5" id="KW-0256">Endoplasmic reticulum</keyword>
<dbReference type="Pfam" id="PF06645">
    <property type="entry name" value="SPC12"/>
    <property type="match status" value="1"/>
</dbReference>
<evidence type="ECO:0000256" key="6">
    <source>
        <dbReference type="ARBA" id="ARBA00022989"/>
    </source>
</evidence>
<organism evidence="10 11">
    <name type="scientific">Lachancea fermentati</name>
    <name type="common">Zygosaccharomyces fermentati</name>
    <dbReference type="NCBI Taxonomy" id="4955"/>
    <lineage>
        <taxon>Eukaryota</taxon>
        <taxon>Fungi</taxon>
        <taxon>Dikarya</taxon>
        <taxon>Ascomycota</taxon>
        <taxon>Saccharomycotina</taxon>
        <taxon>Saccharomycetes</taxon>
        <taxon>Saccharomycetales</taxon>
        <taxon>Saccharomycetaceae</taxon>
        <taxon>Lachancea</taxon>
    </lineage>
</organism>
<comment type="similarity">
    <text evidence="2">Belongs to the SPCS1 family.</text>
</comment>
<dbReference type="OrthoDB" id="263893at2759"/>
<evidence type="ECO:0000256" key="9">
    <source>
        <dbReference type="SAM" id="Phobius"/>
    </source>
</evidence>
<feature type="transmembrane region" description="Helical" evidence="9">
    <location>
        <begin position="27"/>
        <end position="45"/>
    </location>
</feature>
<evidence type="ECO:0000256" key="3">
    <source>
        <dbReference type="ARBA" id="ARBA00017059"/>
    </source>
</evidence>
<protein>
    <recommendedName>
        <fullName evidence="3">Signal peptidase complex subunit 1</fullName>
    </recommendedName>
</protein>
<dbReference type="PANTHER" id="PTHR13202:SF0">
    <property type="entry name" value="SIGNAL PEPTIDASE COMPLEX SUBUNIT 1"/>
    <property type="match status" value="1"/>
</dbReference>
<accession>A0A1G4M700</accession>
<comment type="function">
    <text evidence="8">Component of the signal peptidase complex (SPC) which catalyzes the cleavage of N-terminal signal sequences from nascent proteins as they are translocated into the lumen of the endoplasmic reticulum. Dispensable for SPC enzymatic activity.</text>
</comment>
<dbReference type="PANTHER" id="PTHR13202">
    <property type="entry name" value="MICROSOMAL SIGNAL PEPTIDASE 12 KDA SUBUNIT"/>
    <property type="match status" value="1"/>
</dbReference>
<dbReference type="GO" id="GO:0006465">
    <property type="term" value="P:signal peptide processing"/>
    <property type="evidence" value="ECO:0007669"/>
    <property type="project" value="InterPro"/>
</dbReference>
<dbReference type="EMBL" id="LT598487">
    <property type="protein sequence ID" value="SCV99619.1"/>
    <property type="molecule type" value="Genomic_DNA"/>
</dbReference>
<evidence type="ECO:0000313" key="10">
    <source>
        <dbReference type="EMBL" id="SCV99619.1"/>
    </source>
</evidence>
<reference evidence="10 11" key="1">
    <citation type="submission" date="2016-03" db="EMBL/GenBank/DDBJ databases">
        <authorList>
            <person name="Devillers H."/>
        </authorList>
    </citation>
    <scope>NUCLEOTIDE SEQUENCE [LARGE SCALE GENOMIC DNA]</scope>
    <source>
        <strain evidence="10">CBS 6772</strain>
    </source>
</reference>
<dbReference type="OMA" id="KLQWVQP"/>
<comment type="subcellular location">
    <subcellularLocation>
        <location evidence="1">Endoplasmic reticulum membrane</location>
        <topology evidence="1">Multi-pass membrane protein</topology>
    </subcellularLocation>
</comment>
<evidence type="ECO:0000256" key="2">
    <source>
        <dbReference type="ARBA" id="ARBA00005245"/>
    </source>
</evidence>
<name>A0A1G4M700_LACFM</name>
<evidence type="ECO:0000313" key="11">
    <source>
        <dbReference type="Proteomes" id="UP000190831"/>
    </source>
</evidence>
<keyword evidence="11" id="KW-1185">Reference proteome</keyword>
<keyword evidence="4 9" id="KW-0812">Transmembrane</keyword>